<protein>
    <submittedName>
        <fullName evidence="1">Cyclase</fullName>
    </submittedName>
</protein>
<sequence length="171" mass="18543">MNAVTHDSSLDADARAAVTIGRPADELRTLWLRPDTQSRIWSHFADVTPIDERTAEWVAHGPAGGEYRWRTELAAGGTNELRWSSSDGADVANAGVLVFQPAPGDRGTELHLDVRFDPPGGPLGQALSKLFHLVPREIVLKALYKFRALALTGEIPTTDPQPAARKGGTDR</sequence>
<accession>A0A2P7R0B1</accession>
<proteinExistence type="predicted"/>
<evidence type="ECO:0000313" key="2">
    <source>
        <dbReference type="Proteomes" id="UP000241167"/>
    </source>
</evidence>
<name>A0A2P7R0B1_9SPHN</name>
<dbReference type="RefSeq" id="WP_106511472.1">
    <property type="nucleotide sequence ID" value="NZ_PXYI01000001.1"/>
</dbReference>
<dbReference type="Gene3D" id="3.30.530.20">
    <property type="match status" value="1"/>
</dbReference>
<dbReference type="OrthoDB" id="9797595at2"/>
<reference evidence="1 2" key="1">
    <citation type="submission" date="2018-03" db="EMBL/GenBank/DDBJ databases">
        <title>The draft genome of Sphingosinicella sp. GL-C-18.</title>
        <authorList>
            <person name="Liu L."/>
            <person name="Li L."/>
            <person name="Liang L."/>
            <person name="Zhang X."/>
            <person name="Wang T."/>
        </authorList>
    </citation>
    <scope>NUCLEOTIDE SEQUENCE [LARGE SCALE GENOMIC DNA]</scope>
    <source>
        <strain evidence="1 2">GL-C-18</strain>
    </source>
</reference>
<keyword evidence="2" id="KW-1185">Reference proteome</keyword>
<dbReference type="AlphaFoldDB" id="A0A2P7R0B1"/>
<organism evidence="1 2">
    <name type="scientific">Allosphingosinicella deserti</name>
    <dbReference type="NCBI Taxonomy" id="2116704"/>
    <lineage>
        <taxon>Bacteria</taxon>
        <taxon>Pseudomonadati</taxon>
        <taxon>Pseudomonadota</taxon>
        <taxon>Alphaproteobacteria</taxon>
        <taxon>Sphingomonadales</taxon>
        <taxon>Sphingomonadaceae</taxon>
        <taxon>Allosphingosinicella</taxon>
    </lineage>
</organism>
<dbReference type="InterPro" id="IPR023393">
    <property type="entry name" value="START-like_dom_sf"/>
</dbReference>
<dbReference type="Proteomes" id="UP000241167">
    <property type="component" value="Unassembled WGS sequence"/>
</dbReference>
<dbReference type="SUPFAM" id="SSF55961">
    <property type="entry name" value="Bet v1-like"/>
    <property type="match status" value="1"/>
</dbReference>
<gene>
    <name evidence="1" type="ORF">C7I55_03585</name>
</gene>
<dbReference type="EMBL" id="PXYI01000001">
    <property type="protein sequence ID" value="PSJ43657.1"/>
    <property type="molecule type" value="Genomic_DNA"/>
</dbReference>
<comment type="caution">
    <text evidence="1">The sequence shown here is derived from an EMBL/GenBank/DDBJ whole genome shotgun (WGS) entry which is preliminary data.</text>
</comment>
<evidence type="ECO:0000313" key="1">
    <source>
        <dbReference type="EMBL" id="PSJ43657.1"/>
    </source>
</evidence>